<gene>
    <name evidence="2" type="ORF">ACJMK2_014953</name>
</gene>
<comment type="caution">
    <text evidence="2">The sequence shown here is derived from an EMBL/GenBank/DDBJ whole genome shotgun (WGS) entry which is preliminary data.</text>
</comment>
<reference evidence="2 3" key="1">
    <citation type="submission" date="2024-11" db="EMBL/GenBank/DDBJ databases">
        <title>Chromosome-level genome assembly of the freshwater bivalve Anodonta woodiana.</title>
        <authorList>
            <person name="Chen X."/>
        </authorList>
    </citation>
    <scope>NUCLEOTIDE SEQUENCE [LARGE SCALE GENOMIC DNA]</scope>
    <source>
        <strain evidence="2">MN2024</strain>
        <tissue evidence="2">Gills</tissue>
    </source>
</reference>
<sequence length="135" mass="15643">MRCIIIVVFTLIGMSFQMSTTPHHTIASNHHRTTHEPNEQIRVTFTYDSHTQQMVIHQGHNCYVFALSEQEKTDVHTDDGLAQLEAKLLPMIFAGNLTHIDHRTADIHLKRICGTSQIYLMAQYNCYNKCFNHFQ</sequence>
<protein>
    <submittedName>
        <fullName evidence="2">Uncharacterized protein</fullName>
    </submittedName>
</protein>
<keyword evidence="3" id="KW-1185">Reference proteome</keyword>
<feature type="signal peptide" evidence="1">
    <location>
        <begin position="1"/>
        <end position="17"/>
    </location>
</feature>
<dbReference type="EMBL" id="JBJQND010000014">
    <property type="protein sequence ID" value="KAL3855748.1"/>
    <property type="molecule type" value="Genomic_DNA"/>
</dbReference>
<accession>A0ABD3V591</accession>
<evidence type="ECO:0000256" key="1">
    <source>
        <dbReference type="SAM" id="SignalP"/>
    </source>
</evidence>
<dbReference type="AlphaFoldDB" id="A0ABD3V591"/>
<keyword evidence="1" id="KW-0732">Signal</keyword>
<dbReference type="Proteomes" id="UP001634394">
    <property type="component" value="Unassembled WGS sequence"/>
</dbReference>
<proteinExistence type="predicted"/>
<evidence type="ECO:0000313" key="3">
    <source>
        <dbReference type="Proteomes" id="UP001634394"/>
    </source>
</evidence>
<name>A0ABD3V591_SINWO</name>
<organism evidence="2 3">
    <name type="scientific">Sinanodonta woodiana</name>
    <name type="common">Chinese pond mussel</name>
    <name type="synonym">Anodonta woodiana</name>
    <dbReference type="NCBI Taxonomy" id="1069815"/>
    <lineage>
        <taxon>Eukaryota</taxon>
        <taxon>Metazoa</taxon>
        <taxon>Spiralia</taxon>
        <taxon>Lophotrochozoa</taxon>
        <taxon>Mollusca</taxon>
        <taxon>Bivalvia</taxon>
        <taxon>Autobranchia</taxon>
        <taxon>Heteroconchia</taxon>
        <taxon>Palaeoheterodonta</taxon>
        <taxon>Unionida</taxon>
        <taxon>Unionoidea</taxon>
        <taxon>Unionidae</taxon>
        <taxon>Unioninae</taxon>
        <taxon>Sinanodonta</taxon>
    </lineage>
</organism>
<feature type="chain" id="PRO_5044891367" evidence="1">
    <location>
        <begin position="18"/>
        <end position="135"/>
    </location>
</feature>
<evidence type="ECO:0000313" key="2">
    <source>
        <dbReference type="EMBL" id="KAL3855748.1"/>
    </source>
</evidence>